<sequence>MLSCLLCMVLETQ</sequence>
<evidence type="ECO:0000313" key="1">
    <source>
        <dbReference type="EMBL" id="JAD27078.1"/>
    </source>
</evidence>
<dbReference type="EMBL" id="GBRH01270817">
    <property type="protein sequence ID" value="JAD27078.1"/>
    <property type="molecule type" value="Transcribed_RNA"/>
</dbReference>
<reference evidence="1" key="2">
    <citation type="journal article" date="2015" name="Data Brief">
        <title>Shoot transcriptome of the giant reed, Arundo donax.</title>
        <authorList>
            <person name="Barrero R.A."/>
            <person name="Guerrero F.D."/>
            <person name="Moolhuijzen P."/>
            <person name="Goolsby J.A."/>
            <person name="Tidwell J."/>
            <person name="Bellgard S.E."/>
            <person name="Bellgard M.I."/>
        </authorList>
    </citation>
    <scope>NUCLEOTIDE SEQUENCE</scope>
    <source>
        <tissue evidence="1">Shoot tissue taken approximately 20 cm above the soil surface</tissue>
    </source>
</reference>
<reference evidence="1" key="1">
    <citation type="submission" date="2014-09" db="EMBL/GenBank/DDBJ databases">
        <authorList>
            <person name="Magalhaes I.L.F."/>
            <person name="Oliveira U."/>
            <person name="Santos F.R."/>
            <person name="Vidigal T.H.D.A."/>
            <person name="Brescovit A.D."/>
            <person name="Santos A.J."/>
        </authorList>
    </citation>
    <scope>NUCLEOTIDE SEQUENCE</scope>
    <source>
        <tissue evidence="1">Shoot tissue taken approximately 20 cm above the soil surface</tissue>
    </source>
</reference>
<name>A0A0A8YN50_ARUDO</name>
<proteinExistence type="predicted"/>
<accession>A0A0A8YN50</accession>
<protein>
    <submittedName>
        <fullName evidence="1">Uncharacterized protein</fullName>
    </submittedName>
</protein>
<organism evidence="1">
    <name type="scientific">Arundo donax</name>
    <name type="common">Giant reed</name>
    <name type="synonym">Donax arundinaceus</name>
    <dbReference type="NCBI Taxonomy" id="35708"/>
    <lineage>
        <taxon>Eukaryota</taxon>
        <taxon>Viridiplantae</taxon>
        <taxon>Streptophyta</taxon>
        <taxon>Embryophyta</taxon>
        <taxon>Tracheophyta</taxon>
        <taxon>Spermatophyta</taxon>
        <taxon>Magnoliopsida</taxon>
        <taxon>Liliopsida</taxon>
        <taxon>Poales</taxon>
        <taxon>Poaceae</taxon>
        <taxon>PACMAD clade</taxon>
        <taxon>Arundinoideae</taxon>
        <taxon>Arundineae</taxon>
        <taxon>Arundo</taxon>
    </lineage>
</organism>